<feature type="region of interest" description="Disordered" evidence="1">
    <location>
        <begin position="36"/>
        <end position="90"/>
    </location>
</feature>
<dbReference type="EMBL" id="CAXAMN010025195">
    <property type="protein sequence ID" value="CAK9093301.1"/>
    <property type="molecule type" value="Genomic_DNA"/>
</dbReference>
<evidence type="ECO:0000313" key="2">
    <source>
        <dbReference type="EMBL" id="CAK9093201.1"/>
    </source>
</evidence>
<sequence length="352" mass="39343">MSEPPLALASRQWSCASLLRGRSYLLEQQSQNAKMTFDDVLEGRPEAAKGHLHELEKKRSSSAPPTPTPTTKEPTRRVAPTGGARSSNETTFGPAILQHFQFCEVAEPEEERKTGTEDPCVPLADIDDKKSLEKLSAALKRLCCPKKSSGKLEVSPEVHKQRDKYEKDVKEYWVDIKTTGGLENEHSEMLIDSTCGEGDAGSFDLGITDSTSLTQGMPEDEGTDHDLEEVDDNASSKSKGCRRDDCAVDNVGEVMKNLLKTQAKCEMMVQRLEEEKSPEGKRSLDQMQKYCKNMIALHDKLADLKSFFDGEKLQDESKLDSKTLGLKLPNHFRNRPTSRALMEEVKIKKPWP</sequence>
<proteinExistence type="predicted"/>
<dbReference type="Proteomes" id="UP001642484">
    <property type="component" value="Unassembled WGS sequence"/>
</dbReference>
<dbReference type="EMBL" id="CAXAMN010025184">
    <property type="protein sequence ID" value="CAK9093201.1"/>
    <property type="molecule type" value="Genomic_DNA"/>
</dbReference>
<keyword evidence="4" id="KW-1185">Reference proteome</keyword>
<evidence type="ECO:0000313" key="4">
    <source>
        <dbReference type="Proteomes" id="UP001642484"/>
    </source>
</evidence>
<organism evidence="2 4">
    <name type="scientific">Durusdinium trenchii</name>
    <dbReference type="NCBI Taxonomy" id="1381693"/>
    <lineage>
        <taxon>Eukaryota</taxon>
        <taxon>Sar</taxon>
        <taxon>Alveolata</taxon>
        <taxon>Dinophyceae</taxon>
        <taxon>Suessiales</taxon>
        <taxon>Symbiodiniaceae</taxon>
        <taxon>Durusdinium</taxon>
    </lineage>
</organism>
<evidence type="ECO:0000313" key="3">
    <source>
        <dbReference type="EMBL" id="CAK9093301.1"/>
    </source>
</evidence>
<name>A0ABP0R1F1_9DINO</name>
<feature type="compositionally biased region" description="Basic and acidic residues" evidence="1">
    <location>
        <begin position="41"/>
        <end position="59"/>
    </location>
</feature>
<gene>
    <name evidence="2" type="ORF">CCMP2556_LOCUS44569</name>
    <name evidence="3" type="ORF">CCMP2556_LOCUS44596</name>
</gene>
<comment type="caution">
    <text evidence="2">The sequence shown here is derived from an EMBL/GenBank/DDBJ whole genome shotgun (WGS) entry which is preliminary data.</text>
</comment>
<accession>A0ABP0R1F1</accession>
<feature type="compositionally biased region" description="Acidic residues" evidence="1">
    <location>
        <begin position="218"/>
        <end position="232"/>
    </location>
</feature>
<evidence type="ECO:0000256" key="1">
    <source>
        <dbReference type="SAM" id="MobiDB-lite"/>
    </source>
</evidence>
<protein>
    <submittedName>
        <fullName evidence="2">Uncharacterized protein</fullName>
    </submittedName>
</protein>
<reference evidence="2 4" key="1">
    <citation type="submission" date="2024-02" db="EMBL/GenBank/DDBJ databases">
        <authorList>
            <person name="Chen Y."/>
            <person name="Shah S."/>
            <person name="Dougan E. K."/>
            <person name="Thang M."/>
            <person name="Chan C."/>
        </authorList>
    </citation>
    <scope>NUCLEOTIDE SEQUENCE [LARGE SCALE GENOMIC DNA]</scope>
</reference>
<feature type="region of interest" description="Disordered" evidence="1">
    <location>
        <begin position="212"/>
        <end position="242"/>
    </location>
</feature>